<name>A0A7G6T077_9HYPH</name>
<evidence type="ECO:0000256" key="2">
    <source>
        <dbReference type="ARBA" id="ARBA00022908"/>
    </source>
</evidence>
<dbReference type="CDD" id="cd00569">
    <property type="entry name" value="HTH_Hin_like"/>
    <property type="match status" value="1"/>
</dbReference>
<dbReference type="CDD" id="cd03768">
    <property type="entry name" value="SR_ResInv"/>
    <property type="match status" value="1"/>
</dbReference>
<keyword evidence="3" id="KW-0238">DNA-binding</keyword>
<dbReference type="InterPro" id="IPR050639">
    <property type="entry name" value="SSR_resolvase"/>
</dbReference>
<dbReference type="Pfam" id="PF02796">
    <property type="entry name" value="HTH_7"/>
    <property type="match status" value="1"/>
</dbReference>
<dbReference type="GO" id="GO:0000150">
    <property type="term" value="F:DNA strand exchange activity"/>
    <property type="evidence" value="ECO:0007669"/>
    <property type="project" value="InterPro"/>
</dbReference>
<keyword evidence="4" id="KW-0233">DNA recombination</keyword>
<proteinExistence type="inferred from homology"/>
<feature type="domain" description="Resolvase/invertase-type recombinase catalytic" evidence="7">
    <location>
        <begin position="1"/>
        <end position="135"/>
    </location>
</feature>
<sequence length="181" mass="20278">MKYGYARVSTESQDLASQLERLEAAGCEKIFFEKLSGKNTNRRQLQRLLRVLKPGDIVHAVVSDRMARDPFDMLQIVRTVSSAGAALRLLDEPFIDTTSEMADLIVFLVGWAAKWQRRRILENTASGRARAMARGVKFGRKPKLSQQQRGEVLASLAAGETMSAVARRFSVSKSTLSRLHR</sequence>
<dbReference type="PANTHER" id="PTHR30461:SF26">
    <property type="entry name" value="RESOLVASE HOMOLOG YNEB"/>
    <property type="match status" value="1"/>
</dbReference>
<dbReference type="InterPro" id="IPR036162">
    <property type="entry name" value="Resolvase-like_N_sf"/>
</dbReference>
<evidence type="ECO:0000256" key="1">
    <source>
        <dbReference type="ARBA" id="ARBA00009913"/>
    </source>
</evidence>
<evidence type="ECO:0000256" key="3">
    <source>
        <dbReference type="ARBA" id="ARBA00023125"/>
    </source>
</evidence>
<dbReference type="InterPro" id="IPR006119">
    <property type="entry name" value="Resolv_N"/>
</dbReference>
<dbReference type="GO" id="GO:0003677">
    <property type="term" value="F:DNA binding"/>
    <property type="evidence" value="ECO:0007669"/>
    <property type="project" value="UniProtKB-KW"/>
</dbReference>
<dbReference type="InterPro" id="IPR006118">
    <property type="entry name" value="Recombinase_CS"/>
</dbReference>
<dbReference type="Proteomes" id="UP000515465">
    <property type="component" value="Chromosome"/>
</dbReference>
<dbReference type="SMART" id="SM00857">
    <property type="entry name" value="Resolvase"/>
    <property type="match status" value="1"/>
</dbReference>
<dbReference type="Gene3D" id="1.10.10.60">
    <property type="entry name" value="Homeodomain-like"/>
    <property type="match status" value="1"/>
</dbReference>
<gene>
    <name evidence="8" type="ORF">HB778_29150</name>
</gene>
<dbReference type="EMBL" id="CP050296">
    <property type="protein sequence ID" value="QND60159.1"/>
    <property type="molecule type" value="Genomic_DNA"/>
</dbReference>
<dbReference type="Pfam" id="PF00239">
    <property type="entry name" value="Resolvase"/>
    <property type="match status" value="1"/>
</dbReference>
<evidence type="ECO:0000313" key="8">
    <source>
        <dbReference type="EMBL" id="QND60159.1"/>
    </source>
</evidence>
<dbReference type="PANTHER" id="PTHR30461">
    <property type="entry name" value="DNA-INVERTASE FROM LAMBDOID PROPHAGE"/>
    <property type="match status" value="1"/>
</dbReference>
<evidence type="ECO:0000313" key="9">
    <source>
        <dbReference type="Proteomes" id="UP000515465"/>
    </source>
</evidence>
<feature type="active site" description="O-(5'-phospho-DNA)-serine intermediate" evidence="5 6">
    <location>
        <position position="9"/>
    </location>
</feature>
<evidence type="ECO:0000256" key="6">
    <source>
        <dbReference type="PROSITE-ProRule" id="PRU10137"/>
    </source>
</evidence>
<evidence type="ECO:0000256" key="5">
    <source>
        <dbReference type="PIRSR" id="PIRSR606118-50"/>
    </source>
</evidence>
<dbReference type="AlphaFoldDB" id="A0A7G6T077"/>
<dbReference type="Gene3D" id="3.40.50.1390">
    <property type="entry name" value="Resolvase, N-terminal catalytic domain"/>
    <property type="match status" value="1"/>
</dbReference>
<dbReference type="RefSeq" id="WP_183458931.1">
    <property type="nucleotide sequence ID" value="NZ_CP050296.1"/>
</dbReference>
<keyword evidence="2" id="KW-0229">DNA integration</keyword>
<organism evidence="8 9">
    <name type="scientific">Mesorhizobium huakuii</name>
    <dbReference type="NCBI Taxonomy" id="28104"/>
    <lineage>
        <taxon>Bacteria</taxon>
        <taxon>Pseudomonadati</taxon>
        <taxon>Pseudomonadota</taxon>
        <taxon>Alphaproteobacteria</taxon>
        <taxon>Hyphomicrobiales</taxon>
        <taxon>Phyllobacteriaceae</taxon>
        <taxon>Mesorhizobium</taxon>
    </lineage>
</organism>
<protein>
    <submittedName>
        <fullName evidence="8">Recombinase family protein</fullName>
    </submittedName>
</protein>
<dbReference type="InterPro" id="IPR006120">
    <property type="entry name" value="Resolvase_HTH_dom"/>
</dbReference>
<dbReference type="PROSITE" id="PS51736">
    <property type="entry name" value="RECOMBINASES_3"/>
    <property type="match status" value="1"/>
</dbReference>
<dbReference type="SUPFAM" id="SSF46689">
    <property type="entry name" value="Homeodomain-like"/>
    <property type="match status" value="1"/>
</dbReference>
<comment type="similarity">
    <text evidence="1">Belongs to the site-specific recombinase resolvase family.</text>
</comment>
<accession>A0A7G6T077</accession>
<dbReference type="SUPFAM" id="SSF53041">
    <property type="entry name" value="Resolvase-like"/>
    <property type="match status" value="1"/>
</dbReference>
<dbReference type="InterPro" id="IPR009057">
    <property type="entry name" value="Homeodomain-like_sf"/>
</dbReference>
<evidence type="ECO:0000259" key="7">
    <source>
        <dbReference type="PROSITE" id="PS51736"/>
    </source>
</evidence>
<dbReference type="PROSITE" id="PS00397">
    <property type="entry name" value="RECOMBINASES_1"/>
    <property type="match status" value="1"/>
</dbReference>
<reference evidence="9" key="1">
    <citation type="journal article" date="2020" name="Mol. Plant Microbe">
        <title>Rhizobial microsymbionts of the narrowly endemic Oxytropis species growing in Kamchatka are characterized by significant genetic diversity and possess a set of genes that are associated with T3SS and T6SS secretion systems and can affect the development of symbiosis.</title>
        <authorList>
            <person name="Safronova V."/>
            <person name="Guro P."/>
            <person name="Sazanova A."/>
            <person name="Kuznetsova I."/>
            <person name="Belimov A."/>
            <person name="Yakubov V."/>
            <person name="Chirak E."/>
            <person name="Afonin A."/>
            <person name="Gogolev Y."/>
            <person name="Andronov E."/>
            <person name="Tikhonovich I."/>
        </authorList>
    </citation>
    <scope>NUCLEOTIDE SEQUENCE [LARGE SCALE GENOMIC DNA]</scope>
    <source>
        <strain evidence="9">583</strain>
    </source>
</reference>
<evidence type="ECO:0000256" key="4">
    <source>
        <dbReference type="ARBA" id="ARBA00023172"/>
    </source>
</evidence>
<dbReference type="GO" id="GO:0015074">
    <property type="term" value="P:DNA integration"/>
    <property type="evidence" value="ECO:0007669"/>
    <property type="project" value="UniProtKB-KW"/>
</dbReference>